<accession>A0A0F5ZNT1</accession>
<organism evidence="12 13">
    <name type="scientific">Stenotrophomonas maltophilia</name>
    <name type="common">Pseudomonas maltophilia</name>
    <name type="synonym">Xanthomonas maltophilia</name>
    <dbReference type="NCBI Taxonomy" id="40324"/>
    <lineage>
        <taxon>Bacteria</taxon>
        <taxon>Pseudomonadati</taxon>
        <taxon>Pseudomonadota</taxon>
        <taxon>Gammaproteobacteria</taxon>
        <taxon>Lysobacterales</taxon>
        <taxon>Lysobacteraceae</taxon>
        <taxon>Stenotrophomonas</taxon>
        <taxon>Stenotrophomonas maltophilia group</taxon>
    </lineage>
</organism>
<proteinExistence type="inferred from homology"/>
<dbReference type="RefSeq" id="WP_012479999.1">
    <property type="nucleotide sequence ID" value="NZ_CP044092.1"/>
</dbReference>
<dbReference type="AlphaFoldDB" id="A0A0F5ZNT1"/>
<comment type="catalytic activity">
    <reaction evidence="9">
        <text>kanamycin A + ATP = kanamycin 3'-phosphate + ADP + H(+)</text>
        <dbReference type="Rhea" id="RHEA:24256"/>
        <dbReference type="ChEBI" id="CHEBI:15378"/>
        <dbReference type="ChEBI" id="CHEBI:30616"/>
        <dbReference type="ChEBI" id="CHEBI:57909"/>
        <dbReference type="ChEBI" id="CHEBI:58214"/>
        <dbReference type="ChEBI" id="CHEBI:456216"/>
        <dbReference type="EC" id="2.7.1.95"/>
    </reaction>
</comment>
<dbReference type="InterPro" id="IPR011009">
    <property type="entry name" value="Kinase-like_dom_sf"/>
</dbReference>
<name>A0A0F5ZNT1_STEMA</name>
<feature type="domain" description="Aminoglycoside phosphotransferase" evidence="11">
    <location>
        <begin position="38"/>
        <end position="260"/>
    </location>
</feature>
<dbReference type="EMBL" id="JZRZ01000017">
    <property type="protein sequence ID" value="KKD57309.1"/>
    <property type="molecule type" value="Genomic_DNA"/>
</dbReference>
<gene>
    <name evidence="12" type="ORF">VM57_08830</name>
</gene>
<dbReference type="GO" id="GO:0046677">
    <property type="term" value="P:response to antibiotic"/>
    <property type="evidence" value="ECO:0007669"/>
    <property type="project" value="UniProtKB-KW"/>
</dbReference>
<dbReference type="GO" id="GO:0005524">
    <property type="term" value="F:ATP binding"/>
    <property type="evidence" value="ECO:0007669"/>
    <property type="project" value="UniProtKB-KW"/>
</dbReference>
<evidence type="ECO:0000256" key="4">
    <source>
        <dbReference type="ARBA" id="ARBA00022679"/>
    </source>
</evidence>
<dbReference type="Proteomes" id="UP000243478">
    <property type="component" value="Unassembled WGS sequence"/>
</dbReference>
<evidence type="ECO:0000313" key="13">
    <source>
        <dbReference type="Proteomes" id="UP000243478"/>
    </source>
</evidence>
<dbReference type="EC" id="2.7.1.95" evidence="2"/>
<dbReference type="Gene3D" id="3.30.200.20">
    <property type="entry name" value="Phosphorylase Kinase, domain 1"/>
    <property type="match status" value="1"/>
</dbReference>
<dbReference type="NCBIfam" id="NF033068">
    <property type="entry name" value="APH_3p"/>
    <property type="match status" value="1"/>
</dbReference>
<comment type="caution">
    <text evidence="12">The sequence shown here is derived from an EMBL/GenBank/DDBJ whole genome shotgun (WGS) entry which is preliminary data.</text>
</comment>
<evidence type="ECO:0000256" key="9">
    <source>
        <dbReference type="ARBA" id="ARBA00048925"/>
    </source>
</evidence>
<evidence type="ECO:0000256" key="7">
    <source>
        <dbReference type="ARBA" id="ARBA00022840"/>
    </source>
</evidence>
<keyword evidence="5 10" id="KW-0547">Nucleotide-binding</keyword>
<keyword evidence="6 10" id="KW-0418">Kinase</keyword>
<evidence type="ECO:0000256" key="2">
    <source>
        <dbReference type="ARBA" id="ARBA00012193"/>
    </source>
</evidence>
<evidence type="ECO:0000259" key="11">
    <source>
        <dbReference type="Pfam" id="PF01636"/>
    </source>
</evidence>
<keyword evidence="7 10" id="KW-0067">ATP-binding</keyword>
<dbReference type="InterPro" id="IPR051678">
    <property type="entry name" value="AGP_Transferase"/>
</dbReference>
<dbReference type="InterPro" id="IPR002575">
    <property type="entry name" value="Aminoglycoside_PTrfase"/>
</dbReference>
<dbReference type="GO" id="GO:0008910">
    <property type="term" value="F:kanamycin kinase activity"/>
    <property type="evidence" value="ECO:0007669"/>
    <property type="project" value="UniProtKB-EC"/>
</dbReference>
<dbReference type="InterPro" id="IPR024165">
    <property type="entry name" value="Kan/Strep_kinase"/>
</dbReference>
<sequence length="267" mass="29571">MEAPNPFTDGMPLPWAWQEALADARVERQSIGVSRADVARVQRPGQADAFVKSEVIDAFSELGDEIARLRWLQEQGQPAPTVIATAEEAGRRWLLMSALPGRDLASSPELAPQQLVELLADALRGLHALPLAACPFDQRLHLRLQAAQARVEAGLVDADDFDDERLGQSPQQVFAELCSTRPDHEDLVVSHGDACLPNLMVVEGRFSGFIDCGRLGVADRYQDLALAARSLVHNFGDTRWVAPLFQRYGAVADERRLAFYRLLDEFF</sequence>
<evidence type="ECO:0000256" key="8">
    <source>
        <dbReference type="ARBA" id="ARBA00023251"/>
    </source>
</evidence>
<evidence type="ECO:0000256" key="3">
    <source>
        <dbReference type="ARBA" id="ARBA00017903"/>
    </source>
</evidence>
<reference evidence="12 13" key="1">
    <citation type="submission" date="2015-03" db="EMBL/GenBank/DDBJ databases">
        <title>Draft genome of Stenotrophomonas maltophila isolated from urine specimen.</title>
        <authorList>
            <person name="Murugan N."/>
            <person name="Malathi J."/>
            <person name="Umashankar V."/>
            <person name="Madhavan H."/>
        </authorList>
    </citation>
    <scope>NUCLEOTIDE SEQUENCE [LARGE SCALE GENOMIC DNA]</scope>
    <source>
        <strain evidence="12 13">JMNMN1</strain>
    </source>
</reference>
<dbReference type="Gene3D" id="3.90.1200.10">
    <property type="match status" value="1"/>
</dbReference>
<dbReference type="PIRSF" id="PIRSF000706">
    <property type="entry name" value="Kanamycin_kin"/>
    <property type="match status" value="1"/>
</dbReference>
<comment type="similarity">
    <text evidence="1 10">Belongs to the aminoglycoside phosphotransferase family.</text>
</comment>
<dbReference type="PANTHER" id="PTHR21310">
    <property type="entry name" value="AMINOGLYCOSIDE PHOSPHOTRANSFERASE-RELATED-RELATED"/>
    <property type="match status" value="1"/>
</dbReference>
<evidence type="ECO:0000256" key="6">
    <source>
        <dbReference type="ARBA" id="ARBA00022777"/>
    </source>
</evidence>
<dbReference type="CDD" id="cd05150">
    <property type="entry name" value="APH"/>
    <property type="match status" value="1"/>
</dbReference>
<evidence type="ECO:0000256" key="1">
    <source>
        <dbReference type="ARBA" id="ARBA00006219"/>
    </source>
</evidence>
<keyword evidence="4 10" id="KW-0808">Transferase</keyword>
<keyword evidence="8 10" id="KW-0046">Antibiotic resistance</keyword>
<evidence type="ECO:0000313" key="12">
    <source>
        <dbReference type="EMBL" id="KKD57309.1"/>
    </source>
</evidence>
<evidence type="ECO:0000256" key="5">
    <source>
        <dbReference type="ARBA" id="ARBA00022741"/>
    </source>
</evidence>
<dbReference type="PANTHER" id="PTHR21310:SF41">
    <property type="entry name" value="3'-PHOSPHOTRANSFERASE, PUTATIVE-RELATED"/>
    <property type="match status" value="1"/>
</dbReference>
<dbReference type="NCBIfam" id="NF032898">
    <property type="entry name" value="APH_3p_II"/>
    <property type="match status" value="1"/>
</dbReference>
<protein>
    <recommendedName>
        <fullName evidence="3">Aminoglycoside 3'-phosphotransferase</fullName>
        <ecNumber evidence="2">2.7.1.95</ecNumber>
    </recommendedName>
</protein>
<evidence type="ECO:0000256" key="10">
    <source>
        <dbReference type="PIRNR" id="PIRNR000706"/>
    </source>
</evidence>
<dbReference type="PATRIC" id="fig|40324.63.peg.3271"/>
<dbReference type="Pfam" id="PF01636">
    <property type="entry name" value="APH"/>
    <property type="match status" value="1"/>
</dbReference>
<dbReference type="SUPFAM" id="SSF56112">
    <property type="entry name" value="Protein kinase-like (PK-like)"/>
    <property type="match status" value="1"/>
</dbReference>